<dbReference type="AlphaFoldDB" id="W8U3D1"/>
<dbReference type="GO" id="GO:0006412">
    <property type="term" value="P:translation"/>
    <property type="evidence" value="ECO:0007669"/>
    <property type="project" value="UniProtKB-UniRule"/>
</dbReference>
<dbReference type="Pfam" id="PF17136">
    <property type="entry name" value="ribosomal_L24"/>
    <property type="match status" value="1"/>
</dbReference>
<dbReference type="InterPro" id="IPR003256">
    <property type="entry name" value="Ribosomal_uL24"/>
</dbReference>
<evidence type="ECO:0000256" key="2">
    <source>
        <dbReference type="ARBA" id="ARBA00010618"/>
    </source>
</evidence>
<dbReference type="HOGENOM" id="CLU_093315_2_0_9"/>
<evidence type="ECO:0000256" key="10">
    <source>
        <dbReference type="HAMAP-Rule" id="MF_01326"/>
    </source>
</evidence>
<dbReference type="InterPro" id="IPR005825">
    <property type="entry name" value="Ribosomal_uL24_CS"/>
</dbReference>
<dbReference type="EMBL" id="CP007452">
    <property type="protein sequence ID" value="AHM55501.1"/>
    <property type="molecule type" value="Genomic_DNA"/>
</dbReference>
<dbReference type="PATRIC" id="fig|1286171.3.peg.134"/>
<dbReference type="OrthoDB" id="9807419at2"/>
<dbReference type="InterPro" id="IPR008991">
    <property type="entry name" value="Translation_prot_SH3-like_sf"/>
</dbReference>
<dbReference type="KEGG" id="eac:EAL2_c01680"/>
<protein>
    <recommendedName>
        <fullName evidence="8 10">Large ribosomal subunit protein uL24</fullName>
    </recommendedName>
</protein>
<evidence type="ECO:0000256" key="9">
    <source>
        <dbReference type="ARBA" id="ARBA00058688"/>
    </source>
</evidence>
<organism evidence="13 14">
    <name type="scientific">Peptoclostridium acidaminophilum DSM 3953</name>
    <dbReference type="NCBI Taxonomy" id="1286171"/>
    <lineage>
        <taxon>Bacteria</taxon>
        <taxon>Bacillati</taxon>
        <taxon>Bacillota</taxon>
        <taxon>Clostridia</taxon>
        <taxon>Peptostreptococcales</taxon>
        <taxon>Peptoclostridiaceae</taxon>
        <taxon>Peptoclostridium</taxon>
    </lineage>
</organism>
<dbReference type="HAMAP" id="MF_01326_B">
    <property type="entry name" value="Ribosomal_uL24_B"/>
    <property type="match status" value="1"/>
</dbReference>
<comment type="subunit">
    <text evidence="3 10">Part of the 50S ribosomal subunit.</text>
</comment>
<evidence type="ECO:0000256" key="1">
    <source>
        <dbReference type="ARBA" id="ARBA00004072"/>
    </source>
</evidence>
<evidence type="ECO:0000313" key="13">
    <source>
        <dbReference type="EMBL" id="AHM55501.1"/>
    </source>
</evidence>
<dbReference type="InterPro" id="IPR057264">
    <property type="entry name" value="Ribosomal_uL24_C"/>
</dbReference>
<accession>W8U3D1</accession>
<dbReference type="InterPro" id="IPR005824">
    <property type="entry name" value="KOW"/>
</dbReference>
<evidence type="ECO:0000313" key="14">
    <source>
        <dbReference type="Proteomes" id="UP000019591"/>
    </source>
</evidence>
<dbReference type="STRING" id="1286171.EAL2_c01680"/>
<dbReference type="GO" id="GO:1990904">
    <property type="term" value="C:ribonucleoprotein complex"/>
    <property type="evidence" value="ECO:0007669"/>
    <property type="project" value="UniProtKB-KW"/>
</dbReference>
<dbReference type="RefSeq" id="WP_025434545.1">
    <property type="nucleotide sequence ID" value="NZ_CP007452.1"/>
</dbReference>
<name>W8U3D1_PEPAC</name>
<dbReference type="GO" id="GO:0003735">
    <property type="term" value="F:structural constituent of ribosome"/>
    <property type="evidence" value="ECO:0007669"/>
    <property type="project" value="InterPro"/>
</dbReference>
<reference evidence="13 14" key="1">
    <citation type="journal article" date="2014" name="Genome Announc.">
        <title>Complete Genome Sequence of Amino Acid-Utilizing Eubacterium acidaminophilum al-2 (DSM 3953).</title>
        <authorList>
            <person name="Poehlein A."/>
            <person name="Andreesen J.R."/>
            <person name="Daniel R."/>
        </authorList>
    </citation>
    <scope>NUCLEOTIDE SEQUENCE [LARGE SCALE GENOMIC DNA]</scope>
    <source>
        <strain evidence="13 14">DSM 3953</strain>
    </source>
</reference>
<evidence type="ECO:0000256" key="5">
    <source>
        <dbReference type="ARBA" id="ARBA00022884"/>
    </source>
</evidence>
<dbReference type="SUPFAM" id="SSF50104">
    <property type="entry name" value="Translation proteins SH3-like domain"/>
    <property type="match status" value="1"/>
</dbReference>
<keyword evidence="7 10" id="KW-0687">Ribonucleoprotein</keyword>
<dbReference type="Gene3D" id="2.30.30.30">
    <property type="match status" value="1"/>
</dbReference>
<evidence type="ECO:0000256" key="3">
    <source>
        <dbReference type="ARBA" id="ARBA00011838"/>
    </source>
</evidence>
<dbReference type="PROSITE" id="PS01108">
    <property type="entry name" value="RIBOSOMAL_L24"/>
    <property type="match status" value="1"/>
</dbReference>
<comment type="similarity">
    <text evidence="2 10 11">Belongs to the universal ribosomal protein uL24 family.</text>
</comment>
<comment type="function">
    <text evidence="1 10">One of two assembly initiator proteins, it binds directly to the 5'-end of the 23S rRNA, where it nucleates assembly of the 50S subunit.</text>
</comment>
<keyword evidence="6 10" id="KW-0689">Ribosomal protein</keyword>
<dbReference type="NCBIfam" id="TIGR01079">
    <property type="entry name" value="rplX_bact"/>
    <property type="match status" value="1"/>
</dbReference>
<comment type="function">
    <text evidence="9 10">One of the proteins that surrounds the polypeptide exit tunnel on the outside of the subunit.</text>
</comment>
<gene>
    <name evidence="10 13" type="primary">rplX</name>
    <name evidence="13" type="ORF">EAL2_c01680</name>
</gene>
<evidence type="ECO:0000256" key="6">
    <source>
        <dbReference type="ARBA" id="ARBA00022980"/>
    </source>
</evidence>
<keyword evidence="4 10" id="KW-0699">rRNA-binding</keyword>
<dbReference type="CDD" id="cd06089">
    <property type="entry name" value="KOW_RPL26"/>
    <property type="match status" value="1"/>
</dbReference>
<dbReference type="Proteomes" id="UP000019591">
    <property type="component" value="Chromosome"/>
</dbReference>
<keyword evidence="14" id="KW-1185">Reference proteome</keyword>
<dbReference type="eggNOG" id="COG0198">
    <property type="taxonomic scope" value="Bacteria"/>
</dbReference>
<dbReference type="InterPro" id="IPR041988">
    <property type="entry name" value="Ribosomal_uL24_KOW"/>
</dbReference>
<evidence type="ECO:0000256" key="7">
    <source>
        <dbReference type="ARBA" id="ARBA00023274"/>
    </source>
</evidence>
<sequence length="103" mass="11248">MRHVKKGDTVVVITGKDKGKKGKILQVMPEASRVLVEGVNMVTKHKKPTPQVQQGGIIHQEAPIHISNVMLFDAKAGKGVRVGFKTLDNGKKVRVSRKSGEQI</sequence>
<dbReference type="PANTHER" id="PTHR12903">
    <property type="entry name" value="MITOCHONDRIAL RIBOSOMAL PROTEIN L24"/>
    <property type="match status" value="1"/>
</dbReference>
<evidence type="ECO:0000256" key="8">
    <source>
        <dbReference type="ARBA" id="ARBA00035206"/>
    </source>
</evidence>
<evidence type="ECO:0000259" key="12">
    <source>
        <dbReference type="SMART" id="SM00739"/>
    </source>
</evidence>
<dbReference type="Pfam" id="PF00467">
    <property type="entry name" value="KOW"/>
    <property type="match status" value="1"/>
</dbReference>
<dbReference type="GO" id="GO:0005840">
    <property type="term" value="C:ribosome"/>
    <property type="evidence" value="ECO:0007669"/>
    <property type="project" value="UniProtKB-KW"/>
</dbReference>
<dbReference type="SMART" id="SM00739">
    <property type="entry name" value="KOW"/>
    <property type="match status" value="1"/>
</dbReference>
<proteinExistence type="inferred from homology"/>
<feature type="domain" description="KOW" evidence="12">
    <location>
        <begin position="3"/>
        <end position="30"/>
    </location>
</feature>
<dbReference type="FunFam" id="2.30.30.30:FF:000004">
    <property type="entry name" value="50S ribosomal protein L24"/>
    <property type="match status" value="1"/>
</dbReference>
<dbReference type="InterPro" id="IPR014722">
    <property type="entry name" value="Rib_uL2_dom2"/>
</dbReference>
<dbReference type="GO" id="GO:0019843">
    <property type="term" value="F:rRNA binding"/>
    <property type="evidence" value="ECO:0007669"/>
    <property type="project" value="UniProtKB-UniRule"/>
</dbReference>
<evidence type="ECO:0000256" key="11">
    <source>
        <dbReference type="RuleBase" id="RU003477"/>
    </source>
</evidence>
<evidence type="ECO:0000256" key="4">
    <source>
        <dbReference type="ARBA" id="ARBA00022730"/>
    </source>
</evidence>
<keyword evidence="5 10" id="KW-0694">RNA-binding</keyword>